<dbReference type="InterPro" id="IPR012677">
    <property type="entry name" value="Nucleotide-bd_a/b_plait_sf"/>
</dbReference>
<evidence type="ECO:0000256" key="6">
    <source>
        <dbReference type="ARBA" id="ARBA00023242"/>
    </source>
</evidence>
<reference evidence="8" key="1">
    <citation type="submission" date="2020-04" db="EMBL/GenBank/DDBJ databases">
        <authorList>
            <person name="Alioto T."/>
            <person name="Alioto T."/>
            <person name="Gomez Garrido J."/>
        </authorList>
    </citation>
    <scope>NUCLEOTIDE SEQUENCE</scope>
    <source>
        <strain evidence="8">A484AB</strain>
    </source>
</reference>
<feature type="region of interest" description="Disordered" evidence="7">
    <location>
        <begin position="796"/>
        <end position="1056"/>
    </location>
</feature>
<dbReference type="InterPro" id="IPR000504">
    <property type="entry name" value="RRM_dom"/>
</dbReference>
<feature type="non-terminal residue" evidence="8">
    <location>
        <position position="1"/>
    </location>
</feature>
<dbReference type="Gene3D" id="3.30.70.330">
    <property type="match status" value="1"/>
</dbReference>
<evidence type="ECO:0000313" key="8">
    <source>
        <dbReference type="EMBL" id="CAB3997658.1"/>
    </source>
</evidence>
<feature type="compositionally biased region" description="Basic and acidic residues" evidence="7">
    <location>
        <begin position="333"/>
        <end position="434"/>
    </location>
</feature>
<feature type="compositionally biased region" description="Low complexity" evidence="7">
    <location>
        <begin position="967"/>
        <end position="980"/>
    </location>
</feature>
<feature type="compositionally biased region" description="Basic and acidic residues" evidence="7">
    <location>
        <begin position="890"/>
        <end position="915"/>
    </location>
</feature>
<evidence type="ECO:0000256" key="5">
    <source>
        <dbReference type="ARBA" id="ARBA00022853"/>
    </source>
</evidence>
<comment type="subcellular location">
    <subcellularLocation>
        <location evidence="1">Nucleus</location>
    </subcellularLocation>
</comment>
<dbReference type="GO" id="GO:0003723">
    <property type="term" value="F:RNA binding"/>
    <property type="evidence" value="ECO:0007669"/>
    <property type="project" value="UniProtKB-UniRule"/>
</dbReference>
<dbReference type="InterPro" id="IPR024657">
    <property type="entry name" value="COMPASS_Set1_N-SET"/>
</dbReference>
<dbReference type="EMBL" id="CACRXK020003156">
    <property type="protein sequence ID" value="CAB3997658.1"/>
    <property type="molecule type" value="Genomic_DNA"/>
</dbReference>
<evidence type="ECO:0000256" key="4">
    <source>
        <dbReference type="ARBA" id="ARBA00022691"/>
    </source>
</evidence>
<dbReference type="SMART" id="SM01291">
    <property type="entry name" value="N-SET"/>
    <property type="match status" value="1"/>
</dbReference>
<feature type="compositionally biased region" description="Basic and acidic residues" evidence="7">
    <location>
        <begin position="441"/>
        <end position="504"/>
    </location>
</feature>
<name>A0A6S7H091_PARCT</name>
<feature type="compositionally biased region" description="Pro residues" evidence="7">
    <location>
        <begin position="570"/>
        <end position="581"/>
    </location>
</feature>
<dbReference type="GO" id="GO:0032259">
    <property type="term" value="P:methylation"/>
    <property type="evidence" value="ECO:0007669"/>
    <property type="project" value="UniProtKB-KW"/>
</dbReference>
<feature type="compositionally biased region" description="Pro residues" evidence="7">
    <location>
        <begin position="1023"/>
        <end position="1032"/>
    </location>
</feature>
<dbReference type="GO" id="GO:0042800">
    <property type="term" value="F:histone H3K4 methyltransferase activity"/>
    <property type="evidence" value="ECO:0007669"/>
    <property type="project" value="InterPro"/>
</dbReference>
<dbReference type="InterPro" id="IPR044570">
    <property type="entry name" value="Set1-like"/>
</dbReference>
<dbReference type="PROSITE" id="PS50102">
    <property type="entry name" value="RRM"/>
    <property type="match status" value="1"/>
</dbReference>
<feature type="compositionally biased region" description="Polar residues" evidence="7">
    <location>
        <begin position="544"/>
        <end position="555"/>
    </location>
</feature>
<evidence type="ECO:0000313" key="9">
    <source>
        <dbReference type="Proteomes" id="UP001152795"/>
    </source>
</evidence>
<gene>
    <name evidence="8" type="ORF">PACLA_8A066978</name>
</gene>
<keyword evidence="2" id="KW-0489">Methyltransferase</keyword>
<proteinExistence type="predicted"/>
<feature type="region of interest" description="Disordered" evidence="7">
    <location>
        <begin position="229"/>
        <end position="599"/>
    </location>
</feature>
<keyword evidence="6" id="KW-0539">Nucleus</keyword>
<feature type="compositionally biased region" description="Acidic residues" evidence="7">
    <location>
        <begin position="981"/>
        <end position="995"/>
    </location>
</feature>
<dbReference type="Pfam" id="PF00076">
    <property type="entry name" value="RRM_1"/>
    <property type="match status" value="1"/>
</dbReference>
<feature type="compositionally biased region" description="Polar residues" evidence="7">
    <location>
        <begin position="1038"/>
        <end position="1052"/>
    </location>
</feature>
<accession>A0A6S7H091</accession>
<feature type="compositionally biased region" description="Low complexity" evidence="7">
    <location>
        <begin position="805"/>
        <end position="853"/>
    </location>
</feature>
<dbReference type="PANTHER" id="PTHR45814:SF2">
    <property type="entry name" value="HISTONE-LYSINE N-METHYLTRANSFERASE SETD1"/>
    <property type="match status" value="1"/>
</dbReference>
<keyword evidence="9" id="KW-1185">Reference proteome</keyword>
<evidence type="ECO:0000256" key="2">
    <source>
        <dbReference type="ARBA" id="ARBA00022603"/>
    </source>
</evidence>
<feature type="compositionally biased region" description="Polar residues" evidence="7">
    <location>
        <begin position="1100"/>
        <end position="1112"/>
    </location>
</feature>
<feature type="compositionally biased region" description="Pro residues" evidence="7">
    <location>
        <begin position="304"/>
        <end position="319"/>
    </location>
</feature>
<evidence type="ECO:0000256" key="1">
    <source>
        <dbReference type="ARBA" id="ARBA00004123"/>
    </source>
</evidence>
<dbReference type="SUPFAM" id="SSF54928">
    <property type="entry name" value="RNA-binding domain, RBD"/>
    <property type="match status" value="1"/>
</dbReference>
<keyword evidence="3" id="KW-0808">Transferase</keyword>
<feature type="region of interest" description="Disordered" evidence="7">
    <location>
        <begin position="1087"/>
        <end position="1130"/>
    </location>
</feature>
<dbReference type="OrthoDB" id="308383at2759"/>
<evidence type="ECO:0000256" key="7">
    <source>
        <dbReference type="SAM" id="MobiDB-lite"/>
    </source>
</evidence>
<dbReference type="Pfam" id="PF11764">
    <property type="entry name" value="N-SET"/>
    <property type="match status" value="1"/>
</dbReference>
<organism evidence="8 9">
    <name type="scientific">Paramuricea clavata</name>
    <name type="common">Red gorgonian</name>
    <name type="synonym">Violescent sea-whip</name>
    <dbReference type="NCBI Taxonomy" id="317549"/>
    <lineage>
        <taxon>Eukaryota</taxon>
        <taxon>Metazoa</taxon>
        <taxon>Cnidaria</taxon>
        <taxon>Anthozoa</taxon>
        <taxon>Octocorallia</taxon>
        <taxon>Malacalcyonacea</taxon>
        <taxon>Plexauridae</taxon>
        <taxon>Paramuricea</taxon>
    </lineage>
</organism>
<feature type="compositionally biased region" description="Low complexity" evidence="7">
    <location>
        <begin position="240"/>
        <end position="250"/>
    </location>
</feature>
<sequence>MSHDPSAYNRHVIGDIARAHGGHEHTFGRSSIPNGEHLSRPNEVERKRNYKLIIDPMLKGRGHQKIYRFEGDFDGQTPIIPKDPRSRRTRLWSTRTKADLPVPKFKIDKFYVGIPPQRDVILNGLNDNVDRKFLQEMCEKFGNIEGVKIFYDPVTKRHTGKARVGFTTSVSAKLALAKLDGTSIMGCIVHADFEHKVEVKHIQKPHAPPRRGSDPVHKTPPTIERIASHHVIPTPPPSNSSPANSTPSTPGSLGLVDPRRRNSSASSASCDKHRSKSPLPWPTPLSQNKVPVFEPISPPSEKLPLPPPPPPDGPPPPLPEKCRTPSPIPNTTKQDRYQSKDSKSLSKGSRDLYNKSSRHDDESDWRRRDRNLSRDHFEHSSYRRSSDDRGRDSRDSRYSSHRDYYSRDKDRDSYQRSDPRRYRDSESRRSRDSDDSYGSEKSFKSLKESSKSRHDYESKEFDRGRSPRVLEKDKRDTKKSEKAVGKSEENSQQKDKLNSSDKKLNNGKSNSGHRSPGVDNLSLKSLSPRTEKPSGLVTDVGKSLDNSLQDTTNNYLPMVEDISPVSSPTQPKPMSYPPPNQPEVYPLPNQPEVTSTTVQIEASIDNKVQAISSEDNDDAMSLSSISSNEETLEVTKPVPPVPPPIPTFTPTYAPPVLPPPFMPPYNPSIPPPSYPAIPIVPHRIPIPPLSMATLPPPHPLVPSAFHTTYPPQFVSTLNGVPTPPVYQTFPTGCMPSPHEQRPPVRKNWKIRISEEVLKRVTEELALILKKDVNKRLVENSAFKALDGWWDNAQKSKLKKSTQSETPSAATNQTTTTAQTPDMTSPLTASLTSPLTSSLTSPLTSSFSTTMSHGGMMGMGLRASLPKMPSFRKRRPPSTSGSDLYAKRKRTELSPERGQKRTTIDSDSDVSGKLRGDSPLPSKRLRNDMGDDVSVGSPWQQDDDVTDEPPATSVRTEVDSTLYTNIYSSLSESESSLSGEESASEESGEDDSDWEEGSQGSQGTSDSEEETGKEEDIAERKVPQTPPGTPPESPSSTPAISRTPSNASITPTASPVDVTTIDDEVWGLEQSSNGLNLISQDKEGTFWLPKDIAPDSKSADLSESTSGQETVNKQEGMGNCLSEGGDEGLSEASSIVAPHKHIPPKMQSTSEDSTVENFKSPEVKQGGEVLPVPKEILAEPELPPEFALRPYWQDDRLVYDFLVSGLDYEDACYLNIGFENLLQVGSDSVAKAHWSFHPTTSAGVPTKGRKQKQENCGVRLHDSGCARCEGYYELSMKEKAKYLEAARRQVNMSEAVVNKKHNEK</sequence>
<dbReference type="InterPro" id="IPR035979">
    <property type="entry name" value="RBD_domain_sf"/>
</dbReference>
<feature type="region of interest" description="Disordered" evidence="7">
    <location>
        <begin position="22"/>
        <end position="43"/>
    </location>
</feature>
<dbReference type="SMART" id="SM00360">
    <property type="entry name" value="RRM"/>
    <property type="match status" value="1"/>
</dbReference>
<dbReference type="Proteomes" id="UP001152795">
    <property type="component" value="Unassembled WGS sequence"/>
</dbReference>
<dbReference type="PANTHER" id="PTHR45814">
    <property type="entry name" value="HISTONE-LYSINE N-METHYLTRANSFERASE SETD1"/>
    <property type="match status" value="1"/>
</dbReference>
<comment type="caution">
    <text evidence="8">The sequence shown here is derived from an EMBL/GenBank/DDBJ whole genome shotgun (WGS) entry which is preliminary data.</text>
</comment>
<dbReference type="GO" id="GO:0048188">
    <property type="term" value="C:Set1C/COMPASS complex"/>
    <property type="evidence" value="ECO:0007669"/>
    <property type="project" value="TreeGrafter"/>
</dbReference>
<protein>
    <submittedName>
        <fullName evidence="8">Histone-lysine N-methyltransferase SETD1B-like</fullName>
    </submittedName>
</protein>
<keyword evidence="5" id="KW-0156">Chromatin regulator</keyword>
<feature type="compositionally biased region" description="Polar residues" evidence="7">
    <location>
        <begin position="952"/>
        <end position="966"/>
    </location>
</feature>
<keyword evidence="4" id="KW-0949">S-adenosyl-L-methionine</keyword>
<evidence type="ECO:0000256" key="3">
    <source>
        <dbReference type="ARBA" id="ARBA00022679"/>
    </source>
</evidence>